<feature type="transmembrane region" description="Helical" evidence="1">
    <location>
        <begin position="98"/>
        <end position="116"/>
    </location>
</feature>
<accession>A0ABR6NEV5</accession>
<evidence type="ECO:0000256" key="1">
    <source>
        <dbReference type="SAM" id="Phobius"/>
    </source>
</evidence>
<evidence type="ECO:0000313" key="2">
    <source>
        <dbReference type="EMBL" id="MBB5985810.1"/>
    </source>
</evidence>
<keyword evidence="1" id="KW-0812">Transmembrane</keyword>
<dbReference type="Proteomes" id="UP001138540">
    <property type="component" value="Unassembled WGS sequence"/>
</dbReference>
<protein>
    <submittedName>
        <fullName evidence="2">Inner membrane protein</fullName>
    </submittedName>
</protein>
<gene>
    <name evidence="2" type="ORF">HNP60_001784</name>
</gene>
<sequence>MDNLTHSMVGAVLGQLGLKRKSGFGMPTIIIAANIPDIDATCTVLGTQSLALRRGLTHGPLAMLILPVLLAVIMVLVDRWQARRGTRPAGRLPVHFGWLWFIALVGTLSHPAFDWLNSYGVRLLSPLSDRWFYGDTLFIIDIWLWALLIGGYVWARRGERVSFDRMKTRAAIIVAASSAYIFANGAISGVAQAQGDTWLRQQGRAPKMLVANPQPFIPWQREMLWRADGLHGRFQYSLFGSAGPVSAAAQGQPTGMDDPAIEKACAVDPDARAFLFWSRMPLARREANGDLVLSDQRFDRIPVRNSFVIRIPAEALR</sequence>
<dbReference type="RefSeq" id="WP_184152598.1">
    <property type="nucleotide sequence ID" value="NZ_JACHKA010000001.1"/>
</dbReference>
<dbReference type="PANTHER" id="PTHR40031:SF1">
    <property type="entry name" value="MEMBRANE-BOUND METAL-DEPENDENT HYDROLASE"/>
    <property type="match status" value="1"/>
</dbReference>
<name>A0ABR6NEV5_9SPHN</name>
<dbReference type="EMBL" id="JACHKA010000001">
    <property type="protein sequence ID" value="MBB5985810.1"/>
    <property type="molecule type" value="Genomic_DNA"/>
</dbReference>
<keyword evidence="1" id="KW-0472">Membrane</keyword>
<dbReference type="Pfam" id="PF04307">
    <property type="entry name" value="YdjM"/>
    <property type="match status" value="1"/>
</dbReference>
<dbReference type="PANTHER" id="PTHR40031">
    <property type="entry name" value="HYPOTHETICAL MEMBRANE SPANNING PROTEIN"/>
    <property type="match status" value="1"/>
</dbReference>
<reference evidence="2 3" key="1">
    <citation type="submission" date="2020-08" db="EMBL/GenBank/DDBJ databases">
        <title>Exploring microbial biodiversity for novel pathways involved in the catabolism of aromatic compounds derived from lignin.</title>
        <authorList>
            <person name="Elkins J."/>
        </authorList>
    </citation>
    <scope>NUCLEOTIDE SEQUENCE [LARGE SCALE GENOMIC DNA]</scope>
    <source>
        <strain evidence="2 3">B1D3A</strain>
    </source>
</reference>
<organism evidence="2 3">
    <name type="scientific">Sphingobium lignivorans</name>
    <dbReference type="NCBI Taxonomy" id="2735886"/>
    <lineage>
        <taxon>Bacteria</taxon>
        <taxon>Pseudomonadati</taxon>
        <taxon>Pseudomonadota</taxon>
        <taxon>Alphaproteobacteria</taxon>
        <taxon>Sphingomonadales</taxon>
        <taxon>Sphingomonadaceae</taxon>
        <taxon>Sphingobium</taxon>
    </lineage>
</organism>
<dbReference type="InterPro" id="IPR007404">
    <property type="entry name" value="YdjM-like"/>
</dbReference>
<comment type="caution">
    <text evidence="2">The sequence shown here is derived from an EMBL/GenBank/DDBJ whole genome shotgun (WGS) entry which is preliminary data.</text>
</comment>
<feature type="transmembrane region" description="Helical" evidence="1">
    <location>
        <begin position="59"/>
        <end position="77"/>
    </location>
</feature>
<feature type="transmembrane region" description="Helical" evidence="1">
    <location>
        <begin position="136"/>
        <end position="155"/>
    </location>
</feature>
<dbReference type="InterPro" id="IPR053170">
    <property type="entry name" value="Transcription_regulator"/>
</dbReference>
<keyword evidence="1" id="KW-1133">Transmembrane helix</keyword>
<keyword evidence="3" id="KW-1185">Reference proteome</keyword>
<proteinExistence type="predicted"/>
<evidence type="ECO:0000313" key="3">
    <source>
        <dbReference type="Proteomes" id="UP001138540"/>
    </source>
</evidence>